<name>A0A9Q0EQT4_9TELE</name>
<organism evidence="1 2">
    <name type="scientific">Muraenolepis orangiensis</name>
    <name type="common">Patagonian moray cod</name>
    <dbReference type="NCBI Taxonomy" id="630683"/>
    <lineage>
        <taxon>Eukaryota</taxon>
        <taxon>Metazoa</taxon>
        <taxon>Chordata</taxon>
        <taxon>Craniata</taxon>
        <taxon>Vertebrata</taxon>
        <taxon>Euteleostomi</taxon>
        <taxon>Actinopterygii</taxon>
        <taxon>Neopterygii</taxon>
        <taxon>Teleostei</taxon>
        <taxon>Neoteleostei</taxon>
        <taxon>Acanthomorphata</taxon>
        <taxon>Zeiogadaria</taxon>
        <taxon>Gadariae</taxon>
        <taxon>Gadiformes</taxon>
        <taxon>Muraenolepidoidei</taxon>
        <taxon>Muraenolepididae</taxon>
        <taxon>Muraenolepis</taxon>
    </lineage>
</organism>
<keyword evidence="2" id="KW-1185">Reference proteome</keyword>
<proteinExistence type="predicted"/>
<accession>A0A9Q0EQT4</accession>
<reference evidence="1" key="1">
    <citation type="submission" date="2022-07" db="EMBL/GenBank/DDBJ databases">
        <title>Chromosome-level genome of Muraenolepis orangiensis.</title>
        <authorList>
            <person name="Kim J."/>
        </authorList>
    </citation>
    <scope>NUCLEOTIDE SEQUENCE</scope>
    <source>
        <strain evidence="1">KU_S4_2022</strain>
        <tissue evidence="1">Muscle</tissue>
    </source>
</reference>
<protein>
    <submittedName>
        <fullName evidence="1">Uncharacterized protein</fullName>
    </submittedName>
</protein>
<dbReference type="AlphaFoldDB" id="A0A9Q0EQT4"/>
<sequence>MTNETAETGLQHPLMPGWEPEMFWRVSVKSCREEQTGEFLAHTASSPSEVGDDVYYPRCIPSRKRAHVTQKPAIHESLEKRFGLERWEAGTSKGNGAGIGEEMAADGGLEGELLIMGMNLFSWGHQSPLFWPVCTVTALTG</sequence>
<dbReference type="Proteomes" id="UP001148018">
    <property type="component" value="Unassembled WGS sequence"/>
</dbReference>
<gene>
    <name evidence="1" type="ORF">NHX12_021885</name>
</gene>
<comment type="caution">
    <text evidence="1">The sequence shown here is derived from an EMBL/GenBank/DDBJ whole genome shotgun (WGS) entry which is preliminary data.</text>
</comment>
<evidence type="ECO:0000313" key="1">
    <source>
        <dbReference type="EMBL" id="KAJ3611872.1"/>
    </source>
</evidence>
<evidence type="ECO:0000313" key="2">
    <source>
        <dbReference type="Proteomes" id="UP001148018"/>
    </source>
</evidence>
<dbReference type="EMBL" id="JANIIK010000037">
    <property type="protein sequence ID" value="KAJ3611872.1"/>
    <property type="molecule type" value="Genomic_DNA"/>
</dbReference>